<accession>A0A3L6ZM12</accession>
<keyword evidence="2" id="KW-1185">Reference proteome</keyword>
<comment type="caution">
    <text evidence="1">The sequence shown here is derived from an EMBL/GenBank/DDBJ whole genome shotgun (WGS) entry which is preliminary data.</text>
</comment>
<evidence type="ECO:0000313" key="1">
    <source>
        <dbReference type="EMBL" id="RLP68695.1"/>
    </source>
</evidence>
<dbReference type="EMBL" id="RCUV01000019">
    <property type="protein sequence ID" value="RLP68695.1"/>
    <property type="molecule type" value="Genomic_DNA"/>
</dbReference>
<proteinExistence type="predicted"/>
<name>A0A3L6ZM12_9MICO</name>
<sequence>MASDTMPWCPAIVAAPELDGNAAKSAWKPPWLSTTARARRNTVTRPARAMHTVTARTDATASATTLGAVPAAAPCENAAANVETAAAVKPRTTRVRRSRMKILPSYSTVLRSRRRPGSVADWH</sequence>
<dbReference type="Proteomes" id="UP000270299">
    <property type="component" value="Unassembled WGS sequence"/>
</dbReference>
<dbReference type="AlphaFoldDB" id="A0A3L6ZM12"/>
<reference evidence="1 2" key="1">
    <citation type="submission" date="2018-10" db="EMBL/GenBank/DDBJ databases">
        <authorList>
            <person name="Li J."/>
        </authorList>
    </citation>
    <scope>NUCLEOTIDE SEQUENCE [LARGE SCALE GENOMIC DNA]</scope>
    <source>
        <strain evidence="1 2">CCTCC AB209002</strain>
    </source>
</reference>
<organism evidence="1 2">
    <name type="scientific">Mycetocola manganoxydans</name>
    <dbReference type="NCBI Taxonomy" id="699879"/>
    <lineage>
        <taxon>Bacteria</taxon>
        <taxon>Bacillati</taxon>
        <taxon>Actinomycetota</taxon>
        <taxon>Actinomycetes</taxon>
        <taxon>Micrococcales</taxon>
        <taxon>Microbacteriaceae</taxon>
        <taxon>Mycetocola</taxon>
    </lineage>
</organism>
<protein>
    <submittedName>
        <fullName evidence="1">Uncharacterized protein</fullName>
    </submittedName>
</protein>
<gene>
    <name evidence="1" type="ORF">D9V29_13315</name>
</gene>
<evidence type="ECO:0000313" key="2">
    <source>
        <dbReference type="Proteomes" id="UP000270299"/>
    </source>
</evidence>